<sequence>MTESLYRLVYFSRNALAGDAEAVRAEIESILECSRRNNAAANVTGALMFNGGCFAQVLEGPYGAIQVTLERIQCDARHSGLKVLAFDRRSARGFAHWSMAYVGAAANVDRFAHIAKTSAFDPSALDGEAIYDTLKANLADSALA</sequence>
<evidence type="ECO:0000313" key="3">
    <source>
        <dbReference type="Proteomes" id="UP000028302"/>
    </source>
</evidence>
<dbReference type="RefSeq" id="WP_037338027.1">
    <property type="nucleotide sequence ID" value="NZ_APNK01000016.1"/>
</dbReference>
<dbReference type="eggNOG" id="COG3804">
    <property type="taxonomic scope" value="Bacteria"/>
</dbReference>
<dbReference type="GO" id="GO:0071949">
    <property type="term" value="F:FAD binding"/>
    <property type="evidence" value="ECO:0007669"/>
    <property type="project" value="InterPro"/>
</dbReference>
<dbReference type="Proteomes" id="UP000028302">
    <property type="component" value="Unassembled WGS sequence"/>
</dbReference>
<dbReference type="GO" id="GO:0009882">
    <property type="term" value="F:blue light photoreceptor activity"/>
    <property type="evidence" value="ECO:0007669"/>
    <property type="project" value="InterPro"/>
</dbReference>
<feature type="domain" description="BLUF" evidence="1">
    <location>
        <begin position="5"/>
        <end position="100"/>
    </location>
</feature>
<protein>
    <submittedName>
        <fullName evidence="2">BLUF domain-containing protein</fullName>
    </submittedName>
</protein>
<dbReference type="AlphaFoldDB" id="A0A084IKB8"/>
<keyword evidence="3" id="KW-1185">Reference proteome</keyword>
<dbReference type="SMART" id="SM01034">
    <property type="entry name" value="BLUF"/>
    <property type="match status" value="1"/>
</dbReference>
<gene>
    <name evidence="2" type="ORF">C41B8_11203</name>
</gene>
<organism evidence="2 3">
    <name type="scientific">Salinisphaera hydrothermalis (strain C41B8)</name>
    <dbReference type="NCBI Taxonomy" id="1304275"/>
    <lineage>
        <taxon>Bacteria</taxon>
        <taxon>Pseudomonadati</taxon>
        <taxon>Pseudomonadota</taxon>
        <taxon>Gammaproteobacteria</taxon>
        <taxon>Salinisphaerales</taxon>
        <taxon>Salinisphaeraceae</taxon>
        <taxon>Salinisphaera</taxon>
    </lineage>
</organism>
<dbReference type="STRING" id="1304275.C41B8_11203"/>
<dbReference type="InterPro" id="IPR007024">
    <property type="entry name" value="BLUF_domain"/>
</dbReference>
<name>A0A084IKB8_SALHC</name>
<dbReference type="OrthoDB" id="557705at2"/>
<evidence type="ECO:0000259" key="1">
    <source>
        <dbReference type="PROSITE" id="PS50925"/>
    </source>
</evidence>
<dbReference type="Pfam" id="PF04940">
    <property type="entry name" value="BLUF"/>
    <property type="match status" value="1"/>
</dbReference>
<dbReference type="InterPro" id="IPR036046">
    <property type="entry name" value="Acylphosphatase-like_dom_sf"/>
</dbReference>
<dbReference type="PROSITE" id="PS50925">
    <property type="entry name" value="BLUF"/>
    <property type="match status" value="1"/>
</dbReference>
<reference evidence="2 3" key="1">
    <citation type="submission" date="2013-03" db="EMBL/GenBank/DDBJ databases">
        <title>Salinisphaera hydrothermalis C41B8 Genome Sequencing.</title>
        <authorList>
            <person name="Li C."/>
            <person name="Lai Q."/>
            <person name="Shao Z."/>
        </authorList>
    </citation>
    <scope>NUCLEOTIDE SEQUENCE [LARGE SCALE GENOMIC DNA]</scope>
    <source>
        <strain evidence="2 3">C41B8</strain>
    </source>
</reference>
<dbReference type="SUPFAM" id="SSF54975">
    <property type="entry name" value="Acylphosphatase/BLUF domain-like"/>
    <property type="match status" value="1"/>
</dbReference>
<accession>A0A084IKB8</accession>
<evidence type="ECO:0000313" key="2">
    <source>
        <dbReference type="EMBL" id="KEZ77152.1"/>
    </source>
</evidence>
<proteinExistence type="predicted"/>
<comment type="caution">
    <text evidence="2">The sequence shown here is derived from an EMBL/GenBank/DDBJ whole genome shotgun (WGS) entry which is preliminary data.</text>
</comment>
<dbReference type="Gene3D" id="3.30.70.100">
    <property type="match status" value="1"/>
</dbReference>
<dbReference type="EMBL" id="APNK01000016">
    <property type="protein sequence ID" value="KEZ77152.1"/>
    <property type="molecule type" value="Genomic_DNA"/>
</dbReference>